<dbReference type="SUPFAM" id="SSF111331">
    <property type="entry name" value="NAD kinase/diacylglycerol kinase-like"/>
    <property type="match status" value="1"/>
</dbReference>
<accession>A0AB34KW78</accession>
<dbReference type="GO" id="GO:0005737">
    <property type="term" value="C:cytoplasm"/>
    <property type="evidence" value="ECO:0007669"/>
    <property type="project" value="TreeGrafter"/>
</dbReference>
<evidence type="ECO:0000313" key="3">
    <source>
        <dbReference type="Proteomes" id="UP000803884"/>
    </source>
</evidence>
<dbReference type="PANTHER" id="PTHR12358:SF108">
    <property type="entry name" value="DAGKC DOMAIN-CONTAINING PROTEIN"/>
    <property type="match status" value="1"/>
</dbReference>
<reference evidence="2 3" key="1">
    <citation type="journal article" date="2020" name="Microbiol. Resour. Announc.">
        <title>Draft Genome Sequence of a Cladosporium Species Isolated from the Mesophotic Ascidian Didemnum maculosum.</title>
        <authorList>
            <person name="Gioti A."/>
            <person name="Siaperas R."/>
            <person name="Nikolaivits E."/>
            <person name="Le Goff G."/>
            <person name="Ouazzani J."/>
            <person name="Kotoulas G."/>
            <person name="Topakas E."/>
        </authorList>
    </citation>
    <scope>NUCLEOTIDE SEQUENCE [LARGE SCALE GENOMIC DNA]</scope>
    <source>
        <strain evidence="2 3">TM138-S3</strain>
    </source>
</reference>
<dbReference type="EMBL" id="JAAQHG020000005">
    <property type="protein sequence ID" value="KAL1589298.1"/>
    <property type="molecule type" value="Genomic_DNA"/>
</dbReference>
<dbReference type="Proteomes" id="UP000803884">
    <property type="component" value="Unassembled WGS sequence"/>
</dbReference>
<dbReference type="InterPro" id="IPR001206">
    <property type="entry name" value="Diacylglycerol_kinase_cat_dom"/>
</dbReference>
<dbReference type="GO" id="GO:0016020">
    <property type="term" value="C:membrane"/>
    <property type="evidence" value="ECO:0007669"/>
    <property type="project" value="TreeGrafter"/>
</dbReference>
<dbReference type="Pfam" id="PF00781">
    <property type="entry name" value="DAGK_cat"/>
    <property type="match status" value="1"/>
</dbReference>
<dbReference type="PROSITE" id="PS50146">
    <property type="entry name" value="DAGK"/>
    <property type="match status" value="1"/>
</dbReference>
<dbReference type="GO" id="GO:0001727">
    <property type="term" value="F:lipid kinase activity"/>
    <property type="evidence" value="ECO:0007669"/>
    <property type="project" value="TreeGrafter"/>
</dbReference>
<dbReference type="PANTHER" id="PTHR12358">
    <property type="entry name" value="SPHINGOSINE KINASE"/>
    <property type="match status" value="1"/>
</dbReference>
<evidence type="ECO:0000259" key="1">
    <source>
        <dbReference type="PROSITE" id="PS50146"/>
    </source>
</evidence>
<dbReference type="InterPro" id="IPR017438">
    <property type="entry name" value="ATP-NAD_kinase_N"/>
</dbReference>
<dbReference type="RefSeq" id="XP_069232403.1">
    <property type="nucleotide sequence ID" value="XM_069370942.1"/>
</dbReference>
<dbReference type="InterPro" id="IPR050187">
    <property type="entry name" value="Lipid_Phosphate_FormReg"/>
</dbReference>
<dbReference type="Gene3D" id="3.40.50.10330">
    <property type="entry name" value="Probable inorganic polyphosphate/atp-NAD kinase, domain 1"/>
    <property type="match status" value="1"/>
</dbReference>
<name>A0AB34KW78_9PEZI</name>
<protein>
    <recommendedName>
        <fullName evidence="1">DAGKc domain-containing protein</fullName>
    </recommendedName>
</protein>
<dbReference type="InterPro" id="IPR016064">
    <property type="entry name" value="NAD/diacylglycerol_kinase_sf"/>
</dbReference>
<dbReference type="GeneID" id="96003780"/>
<organism evidence="2 3">
    <name type="scientific">Cladosporium halotolerans</name>
    <dbReference type="NCBI Taxonomy" id="1052096"/>
    <lineage>
        <taxon>Eukaryota</taxon>
        <taxon>Fungi</taxon>
        <taxon>Dikarya</taxon>
        <taxon>Ascomycota</taxon>
        <taxon>Pezizomycotina</taxon>
        <taxon>Dothideomycetes</taxon>
        <taxon>Dothideomycetidae</taxon>
        <taxon>Cladosporiales</taxon>
        <taxon>Cladosporiaceae</taxon>
        <taxon>Cladosporium</taxon>
    </lineage>
</organism>
<keyword evidence="3" id="KW-1185">Reference proteome</keyword>
<gene>
    <name evidence="2" type="ORF">WHR41_02336</name>
</gene>
<dbReference type="AlphaFoldDB" id="A0AB34KW78"/>
<dbReference type="GO" id="GO:0046512">
    <property type="term" value="P:sphingosine biosynthetic process"/>
    <property type="evidence" value="ECO:0007669"/>
    <property type="project" value="TreeGrafter"/>
</dbReference>
<comment type="caution">
    <text evidence="2">The sequence shown here is derived from an EMBL/GenBank/DDBJ whole genome shotgun (WGS) entry which is preliminary data.</text>
</comment>
<proteinExistence type="predicted"/>
<sequence length="481" mass="52462">MGTNTSQPMDAQGEVDGRPVTWFYQRAEQGQVGRLSWAEGRVPSPNTEWSHISTDHIIAVFPARSQGASQYQVLYVSDSDTNGDTKASPIAFRTLATSNPPQQVIHDFQPPGQACLYTRMSQPGPGSNFHVIVSTASGTGQAVDVWKQLVRPFLEFVSADNVEQKFEMHFTTSETTISDLTRSVFLPRANAGVSQSIVLLSGDGGLVDIANTLLSEPHTQTYQKPNVAILPLGTGNAMANSSGVTKDKTLGASTLIRGSPKDVPLFRARFSPGARLLVNEAREERELTSHSNSPICHGAVVCSWGLHAGLVADSDTAHYRQFGAERFQMAAKEALYPSDGSLPHPYRGKLSVLRPASNTWQPIDRMEHAYVLATLVSHLEAGFHISPASKPLDGKLRLLHFGPMSGEEAMALMTRAYQDGKHVDDPRVGYEEIAGLRIEFDEEDARWRRVCVDGKIIRVEQGGWMEVKNGAGEGLVDLIAM</sequence>
<dbReference type="Gene3D" id="2.60.200.40">
    <property type="match status" value="1"/>
</dbReference>
<feature type="domain" description="DAGKc" evidence="1">
    <location>
        <begin position="124"/>
        <end position="273"/>
    </location>
</feature>
<evidence type="ECO:0000313" key="2">
    <source>
        <dbReference type="EMBL" id="KAL1589298.1"/>
    </source>
</evidence>